<dbReference type="GO" id="GO:0070403">
    <property type="term" value="F:NAD+ binding"/>
    <property type="evidence" value="ECO:0007669"/>
    <property type="project" value="InterPro"/>
</dbReference>
<dbReference type="GO" id="GO:0006635">
    <property type="term" value="P:fatty acid beta-oxidation"/>
    <property type="evidence" value="ECO:0007669"/>
    <property type="project" value="UniProtKB-UniPathway"/>
</dbReference>
<keyword evidence="8" id="KW-0443">Lipid metabolism</keyword>
<dbReference type="FunFam" id="1.10.1040.50:FF:000006">
    <property type="entry name" value="Peroxisomal bifunctional enzyme"/>
    <property type="match status" value="1"/>
</dbReference>
<dbReference type="InterPro" id="IPR008927">
    <property type="entry name" value="6-PGluconate_DH-like_C_sf"/>
</dbReference>
<feature type="domain" description="3-hydroxyacyl-CoA dehydrogenase C-terminal" evidence="15">
    <location>
        <begin position="476"/>
        <end position="569"/>
    </location>
</feature>
<dbReference type="Proteomes" id="UP000245390">
    <property type="component" value="Unassembled WGS sequence"/>
</dbReference>
<evidence type="ECO:0000256" key="7">
    <source>
        <dbReference type="ARBA" id="ARBA00023027"/>
    </source>
</evidence>
<dbReference type="Pfam" id="PF00725">
    <property type="entry name" value="3HCDH"/>
    <property type="match status" value="2"/>
</dbReference>
<feature type="domain" description="3-hydroxyacyl-CoA dehydrogenase C-terminal" evidence="15">
    <location>
        <begin position="603"/>
        <end position="687"/>
    </location>
</feature>
<dbReference type="SUPFAM" id="SSF48179">
    <property type="entry name" value="6-phosphogluconate dehydrogenase C-terminal domain-like"/>
    <property type="match status" value="2"/>
</dbReference>
<evidence type="ECO:0000259" key="16">
    <source>
        <dbReference type="Pfam" id="PF02737"/>
    </source>
</evidence>
<evidence type="ECO:0000313" key="17">
    <source>
        <dbReference type="EMBL" id="PWK54609.1"/>
    </source>
</evidence>
<keyword evidence="12" id="KW-0511">Multifunctional enzyme</keyword>
<dbReference type="FunFam" id="3.40.50.720:FF:000009">
    <property type="entry name" value="Fatty oxidation complex, alpha subunit"/>
    <property type="match status" value="1"/>
</dbReference>
<dbReference type="EMBL" id="QGGV01000011">
    <property type="protein sequence ID" value="PWK54609.1"/>
    <property type="molecule type" value="Genomic_DNA"/>
</dbReference>
<dbReference type="CDD" id="cd06558">
    <property type="entry name" value="crotonase-like"/>
    <property type="match status" value="1"/>
</dbReference>
<proteinExistence type="inferred from homology"/>
<dbReference type="InterPro" id="IPR006176">
    <property type="entry name" value="3-OHacyl-CoA_DH_NAD-bd"/>
</dbReference>
<evidence type="ECO:0000259" key="15">
    <source>
        <dbReference type="Pfam" id="PF00725"/>
    </source>
</evidence>
<dbReference type="InterPro" id="IPR001753">
    <property type="entry name" value="Enoyl-CoA_hydra/iso"/>
</dbReference>
<dbReference type="PANTHER" id="PTHR23309:SF51">
    <property type="entry name" value="3-HYDROXYACYL-COA DEHYDROGENASE-RELATED"/>
    <property type="match status" value="1"/>
</dbReference>
<keyword evidence="6" id="KW-0560">Oxidoreductase</keyword>
<organism evidence="17 18">
    <name type="scientific">Silicimonas algicola</name>
    <dbReference type="NCBI Taxonomy" id="1826607"/>
    <lineage>
        <taxon>Bacteria</taxon>
        <taxon>Pseudomonadati</taxon>
        <taxon>Pseudomonadota</taxon>
        <taxon>Alphaproteobacteria</taxon>
        <taxon>Rhodobacterales</taxon>
        <taxon>Paracoccaceae</taxon>
    </lineage>
</organism>
<dbReference type="GO" id="GO:0003857">
    <property type="term" value="F:(3S)-3-hydroxyacyl-CoA dehydrogenase (NAD+) activity"/>
    <property type="evidence" value="ECO:0007669"/>
    <property type="project" value="UniProtKB-EC"/>
</dbReference>
<dbReference type="InterPro" id="IPR018376">
    <property type="entry name" value="Enoyl-CoA_hyd/isom_CS"/>
</dbReference>
<dbReference type="AlphaFoldDB" id="A0A316G181"/>
<keyword evidence="11" id="KW-0456">Lyase</keyword>
<dbReference type="Gene3D" id="1.10.1040.50">
    <property type="match status" value="1"/>
</dbReference>
<keyword evidence="10" id="KW-0413">Isomerase</keyword>
<evidence type="ECO:0000256" key="10">
    <source>
        <dbReference type="ARBA" id="ARBA00023235"/>
    </source>
</evidence>
<evidence type="ECO:0000256" key="9">
    <source>
        <dbReference type="ARBA" id="ARBA00023140"/>
    </source>
</evidence>
<evidence type="ECO:0000256" key="3">
    <source>
        <dbReference type="ARBA" id="ARBA00008750"/>
    </source>
</evidence>
<comment type="pathway">
    <text evidence="2">Lipid metabolism; fatty acid beta-oxidation.</text>
</comment>
<comment type="similarity">
    <text evidence="3">In the N-terminal section; belongs to the enoyl-CoA hydratase/isomerase family.</text>
</comment>
<evidence type="ECO:0000256" key="14">
    <source>
        <dbReference type="RuleBase" id="RU003707"/>
    </source>
</evidence>
<dbReference type="OrthoDB" id="9771883at2"/>
<keyword evidence="7" id="KW-0520">NAD</keyword>
<evidence type="ECO:0000256" key="12">
    <source>
        <dbReference type="ARBA" id="ARBA00023268"/>
    </source>
</evidence>
<evidence type="ECO:0000256" key="11">
    <source>
        <dbReference type="ARBA" id="ARBA00023239"/>
    </source>
</evidence>
<gene>
    <name evidence="17" type="ORF">C8D95_11144</name>
</gene>
<dbReference type="PROSITE" id="PS00166">
    <property type="entry name" value="ENOYL_COA_HYDRATASE"/>
    <property type="match status" value="1"/>
</dbReference>
<evidence type="ECO:0000256" key="4">
    <source>
        <dbReference type="ARBA" id="ARBA00022832"/>
    </source>
</evidence>
<evidence type="ECO:0000256" key="8">
    <source>
        <dbReference type="ARBA" id="ARBA00023098"/>
    </source>
</evidence>
<evidence type="ECO:0000256" key="2">
    <source>
        <dbReference type="ARBA" id="ARBA00005005"/>
    </source>
</evidence>
<dbReference type="Gene3D" id="3.90.226.10">
    <property type="entry name" value="2-enoyl-CoA Hydratase, Chain A, domain 1"/>
    <property type="match status" value="1"/>
</dbReference>
<evidence type="ECO:0000313" key="18">
    <source>
        <dbReference type="Proteomes" id="UP000245390"/>
    </source>
</evidence>
<feature type="domain" description="3-hydroxyacyl-CoA dehydrogenase NAD binding" evidence="16">
    <location>
        <begin position="295"/>
        <end position="471"/>
    </location>
</feature>
<evidence type="ECO:0000256" key="1">
    <source>
        <dbReference type="ARBA" id="ARBA00004275"/>
    </source>
</evidence>
<comment type="caution">
    <text evidence="17">The sequence shown here is derived from an EMBL/GenBank/DDBJ whole genome shotgun (WGS) entry which is preliminary data.</text>
</comment>
<dbReference type="Pfam" id="PF02737">
    <property type="entry name" value="3HCDH_N"/>
    <property type="match status" value="1"/>
</dbReference>
<dbReference type="InterPro" id="IPR029045">
    <property type="entry name" value="ClpP/crotonase-like_dom_sf"/>
</dbReference>
<keyword evidence="9" id="KW-0576">Peroxisome</keyword>
<dbReference type="Pfam" id="PF00378">
    <property type="entry name" value="ECH_1"/>
    <property type="match status" value="1"/>
</dbReference>
<comment type="catalytic activity">
    <reaction evidence="13">
        <text>a (3S)-3-hydroxyacyl-CoA + NAD(+) = a 3-oxoacyl-CoA + NADH + H(+)</text>
        <dbReference type="Rhea" id="RHEA:22432"/>
        <dbReference type="ChEBI" id="CHEBI:15378"/>
        <dbReference type="ChEBI" id="CHEBI:57318"/>
        <dbReference type="ChEBI" id="CHEBI:57540"/>
        <dbReference type="ChEBI" id="CHEBI:57945"/>
        <dbReference type="ChEBI" id="CHEBI:90726"/>
        <dbReference type="EC" id="1.1.1.35"/>
    </reaction>
</comment>
<keyword evidence="18" id="KW-1185">Reference proteome</keyword>
<evidence type="ECO:0000256" key="5">
    <source>
        <dbReference type="ARBA" id="ARBA00022963"/>
    </source>
</evidence>
<reference evidence="17 18" key="1">
    <citation type="submission" date="2018-05" db="EMBL/GenBank/DDBJ databases">
        <title>Genomic Encyclopedia of Type Strains, Phase IV (KMG-IV): sequencing the most valuable type-strain genomes for metagenomic binning, comparative biology and taxonomic classification.</title>
        <authorList>
            <person name="Goeker M."/>
        </authorList>
    </citation>
    <scope>NUCLEOTIDE SEQUENCE [LARGE SCALE GENOMIC DNA]</scope>
    <source>
        <strain evidence="17 18">DSM 103371</strain>
    </source>
</reference>
<dbReference type="SUPFAM" id="SSF51735">
    <property type="entry name" value="NAD(P)-binding Rossmann-fold domains"/>
    <property type="match status" value="1"/>
</dbReference>
<protein>
    <submittedName>
        <fullName evidence="17">3-hydroxyacyl-CoA dehydrogenase</fullName>
    </submittedName>
</protein>
<keyword evidence="4" id="KW-0276">Fatty acid metabolism</keyword>
<dbReference type="UniPathway" id="UPA00659"/>
<dbReference type="KEGG" id="salo:EF888_14590"/>
<accession>A0A316G181</accession>
<dbReference type="SUPFAM" id="SSF52096">
    <property type="entry name" value="ClpP/crotonase"/>
    <property type="match status" value="1"/>
</dbReference>
<comment type="subcellular location">
    <subcellularLocation>
        <location evidence="1">Peroxisome</location>
    </subcellularLocation>
</comment>
<keyword evidence="5" id="KW-0442">Lipid degradation</keyword>
<dbReference type="RefSeq" id="WP_109760718.1">
    <property type="nucleotide sequence ID" value="NZ_CP034588.1"/>
</dbReference>
<dbReference type="GO" id="GO:0004300">
    <property type="term" value="F:enoyl-CoA hydratase activity"/>
    <property type="evidence" value="ECO:0007669"/>
    <property type="project" value="UniProtKB-ARBA"/>
</dbReference>
<dbReference type="GO" id="GO:0016853">
    <property type="term" value="F:isomerase activity"/>
    <property type="evidence" value="ECO:0007669"/>
    <property type="project" value="UniProtKB-KW"/>
</dbReference>
<comment type="similarity">
    <text evidence="14">Belongs to the enoyl-CoA hydratase/isomerase family.</text>
</comment>
<dbReference type="Gene3D" id="3.40.50.720">
    <property type="entry name" value="NAD(P)-binding Rossmann-like Domain"/>
    <property type="match status" value="1"/>
</dbReference>
<dbReference type="InterPro" id="IPR036291">
    <property type="entry name" value="NAD(P)-bd_dom_sf"/>
</dbReference>
<name>A0A316G181_9RHOB</name>
<dbReference type="InterPro" id="IPR006108">
    <property type="entry name" value="3HC_DH_C"/>
</dbReference>
<dbReference type="PANTHER" id="PTHR23309">
    <property type="entry name" value="3-HYDROXYACYL-COA DEHYROGENASE"/>
    <property type="match status" value="1"/>
</dbReference>
<sequence>MTDTPDKVVRLERVDATGLVIIDNPPVNASSHAVRQGLTEALAMAQADDDIDVIVVFGAGRTFIAGADIREFGKPPLHPLLPEVNNGIEASEKPVIAVLHGTALGGGFEVGLASHARIALPGTQVGLPEVTLGVLPGAGGTQRVPRLIGIPAALDMITSGRRIGADEALKLGLIDRIEAGDVRDVALRMAEAVRAGDLKTWRTGDLAVTPDETALEAEAERLDRTARHLFSPHKCVEAVALSTGDLARGLTRERELFMECIDSPQRAGLIHAFFAERAAARIPEAGTPPMQVESVGVIGGGTMGSGIATACLLAGLPVTLVEQTDDALDRGGAAVAANLAQAVKRGKLTEDARAAILSDALTLTTDMADLAEADLVIEAVFEDMDIKRSIFRRLDRICKPGAILATNTSYLDVNAIAAETTRQEDVIGLHFFSPAHVMRLLEVVVAHRTAPDVVATGFALAKRLRKVAVRAGVCDGFIGNRILAHYRKAVDYMLMDGASPQQIDAALEDFGFALGPFAVSDLAGLDIAWATRKRKAPLRPPEERYIAIADRICEMGWFGRKTGRGFYLYGDGKPVPNPDALAIVDEERTNARITPRDFTDDEIVARVMTAMISEATRVLEDGIALRPSDIDAVFLFGYGFPRHRGGPMHHADTVGAAELVRRIEAWARDDPYYWQVPPLLARMAQEGGTFAEMKEREWT</sequence>
<evidence type="ECO:0000256" key="6">
    <source>
        <dbReference type="ARBA" id="ARBA00023002"/>
    </source>
</evidence>
<evidence type="ECO:0000256" key="13">
    <source>
        <dbReference type="ARBA" id="ARBA00049556"/>
    </source>
</evidence>